<evidence type="ECO:0008006" key="5">
    <source>
        <dbReference type="Google" id="ProtNLM"/>
    </source>
</evidence>
<keyword evidence="1" id="KW-0175">Coiled coil</keyword>
<evidence type="ECO:0000256" key="1">
    <source>
        <dbReference type="SAM" id="Coils"/>
    </source>
</evidence>
<evidence type="ECO:0000313" key="3">
    <source>
        <dbReference type="EMBL" id="AOZ72822.1"/>
    </source>
</evidence>
<feature type="coiled-coil region" evidence="1">
    <location>
        <begin position="64"/>
        <end position="157"/>
    </location>
</feature>
<feature type="compositionally biased region" description="Acidic residues" evidence="2">
    <location>
        <begin position="222"/>
        <end position="247"/>
    </location>
</feature>
<name>A0A1D9MKL7_9ACTO</name>
<gene>
    <name evidence="3" type="ORF">BK816_05535</name>
</gene>
<organism evidence="3 4">
    <name type="scientific">Boudabousia tangfeifanii</name>
    <dbReference type="NCBI Taxonomy" id="1912795"/>
    <lineage>
        <taxon>Bacteria</taxon>
        <taxon>Bacillati</taxon>
        <taxon>Actinomycetota</taxon>
        <taxon>Actinomycetes</taxon>
        <taxon>Actinomycetales</taxon>
        <taxon>Actinomycetaceae</taxon>
        <taxon>Boudabousia</taxon>
    </lineage>
</organism>
<evidence type="ECO:0000313" key="4">
    <source>
        <dbReference type="Proteomes" id="UP000176288"/>
    </source>
</evidence>
<reference evidence="3 4" key="1">
    <citation type="submission" date="2016-10" db="EMBL/GenBank/DDBJ databases">
        <title>Actinomyces aegypiusis sp. nov., isolated from the Aegypius monachus in Qinghai Tibet Plateau China.</title>
        <authorList>
            <person name="Wang Y."/>
        </authorList>
    </citation>
    <scope>NUCLEOTIDE SEQUENCE [LARGE SCALE GENOMIC DNA]</scope>
    <source>
        <strain evidence="3 4">VUL4_3</strain>
    </source>
</reference>
<dbReference type="OrthoDB" id="3252061at2"/>
<dbReference type="KEGG" id="avu:BK816_05535"/>
<proteinExistence type="predicted"/>
<dbReference type="AlphaFoldDB" id="A0A1D9MKL7"/>
<feature type="region of interest" description="Disordered" evidence="2">
    <location>
        <begin position="221"/>
        <end position="255"/>
    </location>
</feature>
<dbReference type="Proteomes" id="UP000176288">
    <property type="component" value="Chromosome"/>
</dbReference>
<sequence length="255" mass="27926">MSEHMDDATENLVLDEATAISLLDHLKAVVTEASSLPLVAKSVVNKEQVLELLEQIREALPREMVTANTLITDANATLERAEAESQEILKDAQLQAEETLQQAEAQANQLKTDTQAQTEEQLSQAQAEVENKLADANRQAEQILADAKAQAERLVSAEEVLRVATERAHEVVRRAEHQADVLTVQANEYARAEMESLVNAAQKVAAAASAGMATIDDRLEQYDEQGAYDEGEAEDYENVADYSDDDVSPFGSRAF</sequence>
<evidence type="ECO:0000256" key="2">
    <source>
        <dbReference type="SAM" id="MobiDB-lite"/>
    </source>
</evidence>
<keyword evidence="4" id="KW-1185">Reference proteome</keyword>
<dbReference type="STRING" id="1912795.BK816_05535"/>
<dbReference type="RefSeq" id="WP_071164287.1">
    <property type="nucleotide sequence ID" value="NZ_CP017812.1"/>
</dbReference>
<accession>A0A1D9MKL7</accession>
<protein>
    <recommendedName>
        <fullName evidence="5">Cell division initiation protein</fullName>
    </recommendedName>
</protein>
<dbReference type="EMBL" id="CP017812">
    <property type="protein sequence ID" value="AOZ72822.1"/>
    <property type="molecule type" value="Genomic_DNA"/>
</dbReference>